<reference evidence="1 3" key="2">
    <citation type="journal article" date="2014" name="BMC Genomics">
        <title>An improved genome release (version Mt4.0) for the model legume Medicago truncatula.</title>
        <authorList>
            <person name="Tang H."/>
            <person name="Krishnakumar V."/>
            <person name="Bidwell S."/>
            <person name="Rosen B."/>
            <person name="Chan A."/>
            <person name="Zhou S."/>
            <person name="Gentzbittel L."/>
            <person name="Childs K.L."/>
            <person name="Yandell M."/>
            <person name="Gundlach H."/>
            <person name="Mayer K.F."/>
            <person name="Schwartz D.C."/>
            <person name="Town C.D."/>
        </authorList>
    </citation>
    <scope>GENOME REANNOTATION</scope>
    <source>
        <strain evidence="1">A17</strain>
        <strain evidence="2 3">cv. Jemalong A17</strain>
    </source>
</reference>
<evidence type="ECO:0000313" key="2">
    <source>
        <dbReference type="EnsemblPlants" id="KEH17049"/>
    </source>
</evidence>
<reference evidence="1 3" key="1">
    <citation type="journal article" date="2011" name="Nature">
        <title>The Medicago genome provides insight into the evolution of rhizobial symbioses.</title>
        <authorList>
            <person name="Young N.D."/>
            <person name="Debelle F."/>
            <person name="Oldroyd G.E."/>
            <person name="Geurts R."/>
            <person name="Cannon S.B."/>
            <person name="Udvardi M.K."/>
            <person name="Benedito V.A."/>
            <person name="Mayer K.F."/>
            <person name="Gouzy J."/>
            <person name="Schoof H."/>
            <person name="Van de Peer Y."/>
            <person name="Proost S."/>
            <person name="Cook D.R."/>
            <person name="Meyers B.C."/>
            <person name="Spannagl M."/>
            <person name="Cheung F."/>
            <person name="De Mita S."/>
            <person name="Krishnakumar V."/>
            <person name="Gundlach H."/>
            <person name="Zhou S."/>
            <person name="Mudge J."/>
            <person name="Bharti A.K."/>
            <person name="Murray J.D."/>
            <person name="Naoumkina M.A."/>
            <person name="Rosen B."/>
            <person name="Silverstein K.A."/>
            <person name="Tang H."/>
            <person name="Rombauts S."/>
            <person name="Zhao P.X."/>
            <person name="Zhou P."/>
            <person name="Barbe V."/>
            <person name="Bardou P."/>
            <person name="Bechner M."/>
            <person name="Bellec A."/>
            <person name="Berger A."/>
            <person name="Berges H."/>
            <person name="Bidwell S."/>
            <person name="Bisseling T."/>
            <person name="Choisne N."/>
            <person name="Couloux A."/>
            <person name="Denny R."/>
            <person name="Deshpande S."/>
            <person name="Dai X."/>
            <person name="Doyle J.J."/>
            <person name="Dudez A.M."/>
            <person name="Farmer A.D."/>
            <person name="Fouteau S."/>
            <person name="Franken C."/>
            <person name="Gibelin C."/>
            <person name="Gish J."/>
            <person name="Goldstein S."/>
            <person name="Gonzalez A.J."/>
            <person name="Green P.J."/>
            <person name="Hallab A."/>
            <person name="Hartog M."/>
            <person name="Hua A."/>
            <person name="Humphray S.J."/>
            <person name="Jeong D.H."/>
            <person name="Jing Y."/>
            <person name="Jocker A."/>
            <person name="Kenton S.M."/>
            <person name="Kim D.J."/>
            <person name="Klee K."/>
            <person name="Lai H."/>
            <person name="Lang C."/>
            <person name="Lin S."/>
            <person name="Macmil S.L."/>
            <person name="Magdelenat G."/>
            <person name="Matthews L."/>
            <person name="McCorrison J."/>
            <person name="Monaghan E.L."/>
            <person name="Mun J.H."/>
            <person name="Najar F.Z."/>
            <person name="Nicholson C."/>
            <person name="Noirot C."/>
            <person name="O'Bleness M."/>
            <person name="Paule C.R."/>
            <person name="Poulain J."/>
            <person name="Prion F."/>
            <person name="Qin B."/>
            <person name="Qu C."/>
            <person name="Retzel E.F."/>
            <person name="Riddle C."/>
            <person name="Sallet E."/>
            <person name="Samain S."/>
            <person name="Samson N."/>
            <person name="Sanders I."/>
            <person name="Saurat O."/>
            <person name="Scarpelli C."/>
            <person name="Schiex T."/>
            <person name="Segurens B."/>
            <person name="Severin A.J."/>
            <person name="Sherrier D.J."/>
            <person name="Shi R."/>
            <person name="Sims S."/>
            <person name="Singer S.R."/>
            <person name="Sinharoy S."/>
            <person name="Sterck L."/>
            <person name="Viollet A."/>
            <person name="Wang B.B."/>
            <person name="Wang K."/>
            <person name="Wang M."/>
            <person name="Wang X."/>
            <person name="Warfsmann J."/>
            <person name="Weissenbach J."/>
            <person name="White D.D."/>
            <person name="White J.D."/>
            <person name="Wiley G.B."/>
            <person name="Wincker P."/>
            <person name="Xing Y."/>
            <person name="Yang L."/>
            <person name="Yao Z."/>
            <person name="Ying F."/>
            <person name="Zhai J."/>
            <person name="Zhou L."/>
            <person name="Zuber A."/>
            <person name="Denarie J."/>
            <person name="Dixon R.A."/>
            <person name="May G.D."/>
            <person name="Schwartz D.C."/>
            <person name="Rogers J."/>
            <person name="Quetier F."/>
            <person name="Town C.D."/>
            <person name="Roe B.A."/>
        </authorList>
    </citation>
    <scope>NUCLEOTIDE SEQUENCE [LARGE SCALE GENOMIC DNA]</scope>
    <source>
        <strain evidence="1">A17</strain>
        <strain evidence="2 3">cv. Jemalong A17</strain>
    </source>
</reference>
<dbReference type="EMBL" id="KL402774">
    <property type="protein sequence ID" value="KEH17049.1"/>
    <property type="molecule type" value="Genomic_DNA"/>
</dbReference>
<sequence>MPDRAVRHIHRNRYFNEKWHIYKTNVLECTFETQVLVLVRAKQPQPRVNEKFSIGEQLEMSLSIENFFRGY</sequence>
<evidence type="ECO:0000313" key="1">
    <source>
        <dbReference type="EMBL" id="KEH17049.1"/>
    </source>
</evidence>
<dbReference type="EnsemblPlants" id="KEH17049">
    <property type="protein sequence ID" value="KEH17049"/>
    <property type="gene ID" value="MTR_0049s0080"/>
</dbReference>
<name>A0A072THM0_MEDTR</name>
<dbReference type="Proteomes" id="UP000002051">
    <property type="component" value="Unassembled WGS sequence"/>
</dbReference>
<proteinExistence type="predicted"/>
<gene>
    <name evidence="1" type="ORF">MTR_0049s0080</name>
</gene>
<evidence type="ECO:0000313" key="3">
    <source>
        <dbReference type="Proteomes" id="UP000002051"/>
    </source>
</evidence>
<dbReference type="HOGENOM" id="CLU_2743903_0_0_1"/>
<accession>A0A072THM0</accession>
<keyword evidence="3" id="KW-1185">Reference proteome</keyword>
<dbReference type="AlphaFoldDB" id="A0A072THM0"/>
<organism evidence="1 3">
    <name type="scientific">Medicago truncatula</name>
    <name type="common">Barrel medic</name>
    <name type="synonym">Medicago tribuloides</name>
    <dbReference type="NCBI Taxonomy" id="3880"/>
    <lineage>
        <taxon>Eukaryota</taxon>
        <taxon>Viridiplantae</taxon>
        <taxon>Streptophyta</taxon>
        <taxon>Embryophyta</taxon>
        <taxon>Tracheophyta</taxon>
        <taxon>Spermatophyta</taxon>
        <taxon>Magnoliopsida</taxon>
        <taxon>eudicotyledons</taxon>
        <taxon>Gunneridae</taxon>
        <taxon>Pentapetalae</taxon>
        <taxon>rosids</taxon>
        <taxon>fabids</taxon>
        <taxon>Fabales</taxon>
        <taxon>Fabaceae</taxon>
        <taxon>Papilionoideae</taxon>
        <taxon>50 kb inversion clade</taxon>
        <taxon>NPAAA clade</taxon>
        <taxon>Hologalegina</taxon>
        <taxon>IRL clade</taxon>
        <taxon>Trifolieae</taxon>
        <taxon>Medicago</taxon>
    </lineage>
</organism>
<protein>
    <submittedName>
        <fullName evidence="1 2">Uncharacterized protein</fullName>
    </submittedName>
</protein>
<reference evidence="2" key="3">
    <citation type="submission" date="2015-06" db="UniProtKB">
        <authorList>
            <consortium name="EnsemblPlants"/>
        </authorList>
    </citation>
    <scope>IDENTIFICATION</scope>
    <source>
        <strain evidence="2">cv. Jemalong A17</strain>
    </source>
</reference>